<evidence type="ECO:0000256" key="1">
    <source>
        <dbReference type="SAM" id="Phobius"/>
    </source>
</evidence>
<protein>
    <submittedName>
        <fullName evidence="2">Ycf1</fullName>
    </submittedName>
</protein>
<keyword evidence="1" id="KW-0472">Membrane</keyword>
<feature type="transmembrane region" description="Helical" evidence="1">
    <location>
        <begin position="168"/>
        <end position="190"/>
    </location>
</feature>
<proteinExistence type="predicted"/>
<geneLocation type="chloroplast" evidence="2"/>
<accession>A0A1I9LKH2</accession>
<organism evidence="2">
    <name type="scientific">Codium simulans</name>
    <dbReference type="NCBI Taxonomy" id="589376"/>
    <lineage>
        <taxon>Eukaryota</taxon>
        <taxon>Viridiplantae</taxon>
        <taxon>Chlorophyta</taxon>
        <taxon>core chlorophytes</taxon>
        <taxon>Ulvophyceae</taxon>
        <taxon>TCBD clade</taxon>
        <taxon>Bryopsidales</taxon>
        <taxon>Bryopsidineae</taxon>
        <taxon>Codiaceae</taxon>
        <taxon>Codium</taxon>
    </lineage>
</organism>
<feature type="transmembrane region" description="Helical" evidence="1">
    <location>
        <begin position="245"/>
        <end position="268"/>
    </location>
</feature>
<feature type="transmembrane region" description="Helical" evidence="1">
    <location>
        <begin position="202"/>
        <end position="225"/>
    </location>
</feature>
<feature type="transmembrane region" description="Helical" evidence="1">
    <location>
        <begin position="288"/>
        <end position="308"/>
    </location>
</feature>
<reference evidence="2" key="1">
    <citation type="journal article" date="2019" name="Mol. Phylogenet. Evol.">
        <title>Reassessment of the classification of bryopsidales (chlorophyta) based on chloroplast phylogenomic analyses.</title>
        <authorList>
            <person name="Cremen M.C."/>
            <person name="Leliaert F."/>
            <person name="West J."/>
            <person name="Lam D.W."/>
            <person name="Shimada S."/>
            <person name="Lopez-Bautista J.M."/>
            <person name="Verbruggen H."/>
        </authorList>
    </citation>
    <scope>NUCLEOTIDE SEQUENCE</scope>
</reference>
<dbReference type="RefSeq" id="YP_009326911.1">
    <property type="nucleotide sequence ID" value="NC_032043.1"/>
</dbReference>
<keyword evidence="1" id="KW-1133">Transmembrane helix</keyword>
<feature type="transmembrane region" description="Helical" evidence="1">
    <location>
        <begin position="96"/>
        <end position="114"/>
    </location>
</feature>
<dbReference type="EMBL" id="KT946603">
    <property type="protein sequence ID" value="ANJ70833.1"/>
    <property type="molecule type" value="Genomic_DNA"/>
</dbReference>
<name>A0A1I9LKH2_9CHLO</name>
<evidence type="ECO:0000313" key="2">
    <source>
        <dbReference type="EMBL" id="ANJ70833.1"/>
    </source>
</evidence>
<keyword evidence="2" id="KW-0934">Plastid</keyword>
<sequence length="769" mass="90880">MCLTQEIQNYIYFLINFENKHSVSSFLLFIKYNLGYMSQIIQNWIISVFKFEWFYDFDYFSLSFPHCNFSFIKDFFVFQSPSTFVYDYNQIWPLDLTYNLFFLGLGNSVFYWIPHSSIHFLILRRLFVEGLPAGVIAFLGSLVAQILVLVSTFFGLRIFCFSWINLEILFYLVGICLLFVVTYNLVHTPIKRSRFQNTQQLLSVFCINFILIFLENFGVFPYLSSLTLNESVSFVQSQNWTNTNVYLYILGFVIGSIGCIVIFGILLISISQFLAHHFSNSYSHWIQILNFVFLTLILSNLLASIPFYSFDYLFLSSLGFYSEDLRTQNALFKTDISDIKKGRLGEYSAHSSIDTDIALYNRGRYSTGNEVELTFEDLNFQGEYIWRTRADRLASGSVGIINPFMAKFLPKQIQTQPINHQMNLDKKGQKNNFILNLNNFENFLTRFWTDYNSEVFESSLLESPLERDSFSAFSELVKYGFDSFASLEDFESDEFEEELGKKIKQRYYQNHIYKILLTLDIDHFLNRQPSKFRMTQKEENHLFHKKFILNNYYNSLRSYSYLPYSNGFKILFNNTKSYANRVYNQQYKGTLKILRKLFLIDFSALSPNLSILKYDQLLFKDKQFLNIVWHEELKPNTHKLKLKALYEYKSVPFYIGWDESHRQLVITNQFLNSDKLFHLKNSESSSFFMSWPVQRMQFVKNKNKSSSYLFSQFDQTQNDLQKDLFSYQEHAELETQLSYETLPTILQRVDLRNKDKCQIQLKPLRGGLS</sequence>
<keyword evidence="2" id="KW-0150">Chloroplast</keyword>
<keyword evidence="1" id="KW-0812">Transmembrane</keyword>
<dbReference type="GeneID" id="30511960"/>
<dbReference type="AlphaFoldDB" id="A0A1I9LKH2"/>
<gene>
    <name evidence="2" type="primary">ycf1</name>
</gene>
<feature type="transmembrane region" description="Helical" evidence="1">
    <location>
        <begin position="126"/>
        <end position="156"/>
    </location>
</feature>